<accession>A0ABV8B4L6</accession>
<feature type="domain" description="Peptidase M20 dimerisation" evidence="8">
    <location>
        <begin position="201"/>
        <end position="313"/>
    </location>
</feature>
<sequence>MEQYKERIHQWLFENRLRGTRLLKRLVQEASVQGSEKYAQALVIEKLRQLGLKIDIWTPDIRQLQKHGAFVSTRTSFEDSPNVVGILKGKGGGRSIILNGHIDVVPEGDETRWTYEPYSAYVKDGKLYGRGSTDMKGGNVALLFALEAIISLNISLKGDVIFQSVIEKESGGAGTLACVLRGYKADAAIIPEPTNMKILPEQQGSMWFRIKVKGRSAHGGMRYEGVNAIEKANVVINHLLELGAERNGRIQDSMYEQIPLPLPINIGKISGGTWPSSVPDTVILEGRMGVAPNEMMSDARNEMKEWLARLKEKDGWFTEHPVGLEWFGARWLPGQIDPDHELVKILTSQYRFVKAEDPKIEASPWETDGGILTNIGDIPTIVFGPGIAEAAHFPNEYIELNAVFEAAEIIALTVIQWCGIANE</sequence>
<dbReference type="NCBIfam" id="NF005306">
    <property type="entry name" value="PRK06837.1"/>
    <property type="match status" value="1"/>
</dbReference>
<evidence type="ECO:0000256" key="5">
    <source>
        <dbReference type="ARBA" id="ARBA00022801"/>
    </source>
</evidence>
<dbReference type="NCBIfam" id="TIGR01910">
    <property type="entry name" value="DapE-ArgE"/>
    <property type="match status" value="1"/>
</dbReference>
<evidence type="ECO:0000313" key="9">
    <source>
        <dbReference type="EMBL" id="MFC3885221.1"/>
    </source>
</evidence>
<dbReference type="InterPro" id="IPR011650">
    <property type="entry name" value="Peptidase_M20_dimer"/>
</dbReference>
<reference evidence="10" key="1">
    <citation type="journal article" date="2019" name="Int. J. Syst. Evol. Microbiol.">
        <title>The Global Catalogue of Microorganisms (GCM) 10K type strain sequencing project: providing services to taxonomists for standard genome sequencing and annotation.</title>
        <authorList>
            <consortium name="The Broad Institute Genomics Platform"/>
            <consortium name="The Broad Institute Genome Sequencing Center for Infectious Disease"/>
            <person name="Wu L."/>
            <person name="Ma J."/>
        </authorList>
    </citation>
    <scope>NUCLEOTIDE SEQUENCE [LARGE SCALE GENOMIC DNA]</scope>
    <source>
        <strain evidence="10">CCUG 61889</strain>
    </source>
</reference>
<comment type="cofactor">
    <cofactor evidence="2">
        <name>Zn(2+)</name>
        <dbReference type="ChEBI" id="CHEBI:29105"/>
    </cofactor>
</comment>
<dbReference type="InterPro" id="IPR036264">
    <property type="entry name" value="Bact_exopeptidase_dim_dom"/>
</dbReference>
<dbReference type="InterPro" id="IPR002933">
    <property type="entry name" value="Peptidase_M20"/>
</dbReference>
<evidence type="ECO:0000259" key="8">
    <source>
        <dbReference type="Pfam" id="PF07687"/>
    </source>
</evidence>
<keyword evidence="5" id="KW-0378">Hydrolase</keyword>
<protein>
    <submittedName>
        <fullName evidence="9">Peptidase</fullName>
    </submittedName>
</protein>
<dbReference type="NCBIfam" id="NF005373">
    <property type="entry name" value="PRK06915.1"/>
    <property type="match status" value="1"/>
</dbReference>
<dbReference type="SUPFAM" id="SSF53187">
    <property type="entry name" value="Zn-dependent exopeptidases"/>
    <property type="match status" value="1"/>
</dbReference>
<dbReference type="Pfam" id="PF01546">
    <property type="entry name" value="Peptidase_M20"/>
    <property type="match status" value="1"/>
</dbReference>
<comment type="similarity">
    <text evidence="3">Belongs to the peptidase M20A family.</text>
</comment>
<keyword evidence="6" id="KW-0862">Zinc</keyword>
<keyword evidence="10" id="KW-1185">Reference proteome</keyword>
<dbReference type="SUPFAM" id="SSF55031">
    <property type="entry name" value="Bacterial exopeptidase dimerisation domain"/>
    <property type="match status" value="1"/>
</dbReference>
<evidence type="ECO:0000313" key="10">
    <source>
        <dbReference type="Proteomes" id="UP001595752"/>
    </source>
</evidence>
<evidence type="ECO:0000256" key="7">
    <source>
        <dbReference type="ARBA" id="ARBA00023285"/>
    </source>
</evidence>
<dbReference type="Pfam" id="PF07687">
    <property type="entry name" value="M20_dimer"/>
    <property type="match status" value="1"/>
</dbReference>
<dbReference type="PANTHER" id="PTHR43808:SF25">
    <property type="entry name" value="PEPTIDASE M20 DIMERISATION DOMAIN-CONTAINING PROTEIN"/>
    <property type="match status" value="1"/>
</dbReference>
<dbReference type="PANTHER" id="PTHR43808">
    <property type="entry name" value="ACETYLORNITHINE DEACETYLASE"/>
    <property type="match status" value="1"/>
</dbReference>
<dbReference type="InterPro" id="IPR010182">
    <property type="entry name" value="ArgE/DapE"/>
</dbReference>
<comment type="cofactor">
    <cofactor evidence="1">
        <name>Co(2+)</name>
        <dbReference type="ChEBI" id="CHEBI:48828"/>
    </cofactor>
</comment>
<dbReference type="Gene3D" id="3.30.70.360">
    <property type="match status" value="1"/>
</dbReference>
<evidence type="ECO:0000256" key="3">
    <source>
        <dbReference type="ARBA" id="ARBA00006247"/>
    </source>
</evidence>
<dbReference type="Proteomes" id="UP001595752">
    <property type="component" value="Unassembled WGS sequence"/>
</dbReference>
<keyword evidence="4" id="KW-0479">Metal-binding</keyword>
<name>A0ABV8B4L6_9BACI</name>
<proteinExistence type="inferred from homology"/>
<gene>
    <name evidence="9" type="ORF">ACFOU2_17780</name>
</gene>
<dbReference type="RefSeq" id="WP_377917405.1">
    <property type="nucleotide sequence ID" value="NZ_JBHRZT010000068.1"/>
</dbReference>
<evidence type="ECO:0000256" key="1">
    <source>
        <dbReference type="ARBA" id="ARBA00001941"/>
    </source>
</evidence>
<comment type="caution">
    <text evidence="9">The sequence shown here is derived from an EMBL/GenBank/DDBJ whole genome shotgun (WGS) entry which is preliminary data.</text>
</comment>
<dbReference type="EMBL" id="JBHRZT010000068">
    <property type="protein sequence ID" value="MFC3885221.1"/>
    <property type="molecule type" value="Genomic_DNA"/>
</dbReference>
<evidence type="ECO:0000256" key="2">
    <source>
        <dbReference type="ARBA" id="ARBA00001947"/>
    </source>
</evidence>
<evidence type="ECO:0000256" key="4">
    <source>
        <dbReference type="ARBA" id="ARBA00022723"/>
    </source>
</evidence>
<organism evidence="9 10">
    <name type="scientific">Bacillus songklensis</name>
    <dbReference type="NCBI Taxonomy" id="1069116"/>
    <lineage>
        <taxon>Bacteria</taxon>
        <taxon>Bacillati</taxon>
        <taxon>Bacillota</taxon>
        <taxon>Bacilli</taxon>
        <taxon>Bacillales</taxon>
        <taxon>Bacillaceae</taxon>
        <taxon>Bacillus</taxon>
    </lineage>
</organism>
<evidence type="ECO:0000256" key="6">
    <source>
        <dbReference type="ARBA" id="ARBA00022833"/>
    </source>
</evidence>
<dbReference type="InterPro" id="IPR050072">
    <property type="entry name" value="Peptidase_M20A"/>
</dbReference>
<dbReference type="Gene3D" id="3.40.630.10">
    <property type="entry name" value="Zn peptidases"/>
    <property type="match status" value="1"/>
</dbReference>
<keyword evidence="7" id="KW-0170">Cobalt</keyword>